<accession>A0A518BDR1</accession>
<name>A0A518BDR1_9BACT</name>
<gene>
    <name evidence="1" type="ORF">Pla133_01850</name>
</gene>
<protein>
    <submittedName>
        <fullName evidence="1">Uncharacterized protein</fullName>
    </submittedName>
</protein>
<dbReference type="AlphaFoldDB" id="A0A518BDR1"/>
<dbReference type="KEGG" id="pbap:Pla133_01850"/>
<evidence type="ECO:0000313" key="2">
    <source>
        <dbReference type="Proteomes" id="UP000316921"/>
    </source>
</evidence>
<organism evidence="1 2">
    <name type="scientific">Engelhardtia mirabilis</name>
    <dbReference type="NCBI Taxonomy" id="2528011"/>
    <lineage>
        <taxon>Bacteria</taxon>
        <taxon>Pseudomonadati</taxon>
        <taxon>Planctomycetota</taxon>
        <taxon>Planctomycetia</taxon>
        <taxon>Planctomycetia incertae sedis</taxon>
        <taxon>Engelhardtia</taxon>
    </lineage>
</organism>
<keyword evidence="2" id="KW-1185">Reference proteome</keyword>
<evidence type="ECO:0000313" key="1">
    <source>
        <dbReference type="EMBL" id="QDU65121.1"/>
    </source>
</evidence>
<reference evidence="1 2" key="1">
    <citation type="submission" date="2019-02" db="EMBL/GenBank/DDBJ databases">
        <title>Deep-cultivation of Planctomycetes and their phenomic and genomic characterization uncovers novel biology.</title>
        <authorList>
            <person name="Wiegand S."/>
            <person name="Jogler M."/>
            <person name="Boedeker C."/>
            <person name="Pinto D."/>
            <person name="Vollmers J."/>
            <person name="Rivas-Marin E."/>
            <person name="Kohn T."/>
            <person name="Peeters S.H."/>
            <person name="Heuer A."/>
            <person name="Rast P."/>
            <person name="Oberbeckmann S."/>
            <person name="Bunk B."/>
            <person name="Jeske O."/>
            <person name="Meyerdierks A."/>
            <person name="Storesund J.E."/>
            <person name="Kallscheuer N."/>
            <person name="Luecker S."/>
            <person name="Lage O.M."/>
            <person name="Pohl T."/>
            <person name="Merkel B.J."/>
            <person name="Hornburger P."/>
            <person name="Mueller R.-W."/>
            <person name="Bruemmer F."/>
            <person name="Labrenz M."/>
            <person name="Spormann A.M."/>
            <person name="Op den Camp H."/>
            <person name="Overmann J."/>
            <person name="Amann R."/>
            <person name="Jetten M.S.M."/>
            <person name="Mascher T."/>
            <person name="Medema M.H."/>
            <person name="Devos D.P."/>
            <person name="Kaster A.-K."/>
            <person name="Ovreas L."/>
            <person name="Rohde M."/>
            <person name="Galperin M.Y."/>
            <person name="Jogler C."/>
        </authorList>
    </citation>
    <scope>NUCLEOTIDE SEQUENCE [LARGE SCALE GENOMIC DNA]</scope>
    <source>
        <strain evidence="1 2">Pla133</strain>
    </source>
</reference>
<sequence>MLLYEEPYWLWHVTEESSVDWKEIGRFEEALKLHYEAPPNKPMQADGPSGRR</sequence>
<dbReference type="EMBL" id="CP036287">
    <property type="protein sequence ID" value="QDU65121.1"/>
    <property type="molecule type" value="Genomic_DNA"/>
</dbReference>
<dbReference type="Proteomes" id="UP000316921">
    <property type="component" value="Chromosome"/>
</dbReference>
<proteinExistence type="predicted"/>